<dbReference type="GO" id="GO:0016747">
    <property type="term" value="F:acyltransferase activity, transferring groups other than amino-acyl groups"/>
    <property type="evidence" value="ECO:0007669"/>
    <property type="project" value="InterPro"/>
</dbReference>
<evidence type="ECO:0000313" key="3">
    <source>
        <dbReference type="Proteomes" id="UP000321798"/>
    </source>
</evidence>
<name>A0A512PA61_9CELL</name>
<dbReference type="AlphaFoldDB" id="A0A512PA61"/>
<reference evidence="2 3" key="1">
    <citation type="submission" date="2019-07" db="EMBL/GenBank/DDBJ databases">
        <title>Whole genome shotgun sequence of Cellulomonas soli NBRC 109434.</title>
        <authorList>
            <person name="Hosoyama A."/>
            <person name="Uohara A."/>
            <person name="Ohji S."/>
            <person name="Ichikawa N."/>
        </authorList>
    </citation>
    <scope>NUCLEOTIDE SEQUENCE [LARGE SCALE GENOMIC DNA]</scope>
    <source>
        <strain evidence="2 3">NBRC 109434</strain>
    </source>
</reference>
<feature type="domain" description="N-acetyltransferase" evidence="1">
    <location>
        <begin position="122"/>
        <end position="264"/>
    </location>
</feature>
<dbReference type="SUPFAM" id="SSF55729">
    <property type="entry name" value="Acyl-CoA N-acyltransferases (Nat)"/>
    <property type="match status" value="1"/>
</dbReference>
<dbReference type="PANTHER" id="PTHR43072">
    <property type="entry name" value="N-ACETYLTRANSFERASE"/>
    <property type="match status" value="1"/>
</dbReference>
<organism evidence="2 3">
    <name type="scientific">Cellulomonas soli</name>
    <dbReference type="NCBI Taxonomy" id="931535"/>
    <lineage>
        <taxon>Bacteria</taxon>
        <taxon>Bacillati</taxon>
        <taxon>Actinomycetota</taxon>
        <taxon>Actinomycetes</taxon>
        <taxon>Micrococcales</taxon>
        <taxon>Cellulomonadaceae</taxon>
        <taxon>Cellulomonas</taxon>
    </lineage>
</organism>
<sequence>MSGPLEVLPSRWRQDRFVLSERALWGTPVVRGDDEALLLVVTSGAGSIVRGLGAPERVGDLLDAVACDVPSERGSMRPTRWLSVPRGTRTSIGTLDSLRLTHVSEWDWLTTSAEPPRVAAEGAVRRLDPSAEAAAVRDCLRVANPGTTADPAGSDEVAWWGIDAGTGDGVLAGVVGATARGGPGDAVTWHLHGLGVRPGLRGAGVGSALVAAATRAGLEAGAPWVSLGMYADNDGARRVYERLGYRTWAQFTSFGPAGVQRPPD</sequence>
<dbReference type="Pfam" id="PF00583">
    <property type="entry name" value="Acetyltransf_1"/>
    <property type="match status" value="1"/>
</dbReference>
<dbReference type="Proteomes" id="UP000321798">
    <property type="component" value="Unassembled WGS sequence"/>
</dbReference>
<dbReference type="Gene3D" id="3.40.630.30">
    <property type="match status" value="1"/>
</dbReference>
<proteinExistence type="predicted"/>
<accession>A0A512PA61</accession>
<evidence type="ECO:0000259" key="1">
    <source>
        <dbReference type="PROSITE" id="PS51186"/>
    </source>
</evidence>
<dbReference type="CDD" id="cd04301">
    <property type="entry name" value="NAT_SF"/>
    <property type="match status" value="1"/>
</dbReference>
<evidence type="ECO:0000313" key="2">
    <source>
        <dbReference type="EMBL" id="GEP68097.1"/>
    </source>
</evidence>
<dbReference type="InterPro" id="IPR016181">
    <property type="entry name" value="Acyl_CoA_acyltransferase"/>
</dbReference>
<protein>
    <recommendedName>
        <fullName evidence="1">N-acetyltransferase domain-containing protein</fullName>
    </recommendedName>
</protein>
<keyword evidence="3" id="KW-1185">Reference proteome</keyword>
<gene>
    <name evidence="2" type="ORF">CSO01_08120</name>
</gene>
<dbReference type="PROSITE" id="PS51186">
    <property type="entry name" value="GNAT"/>
    <property type="match status" value="1"/>
</dbReference>
<comment type="caution">
    <text evidence="2">The sequence shown here is derived from an EMBL/GenBank/DDBJ whole genome shotgun (WGS) entry which is preliminary data.</text>
</comment>
<dbReference type="RefSeq" id="WP_223203437.1">
    <property type="nucleotide sequence ID" value="NZ_BAABBJ010000015.1"/>
</dbReference>
<dbReference type="EMBL" id="BKAL01000002">
    <property type="protein sequence ID" value="GEP68097.1"/>
    <property type="molecule type" value="Genomic_DNA"/>
</dbReference>
<dbReference type="InterPro" id="IPR000182">
    <property type="entry name" value="GNAT_dom"/>
</dbReference>